<evidence type="ECO:0000256" key="1">
    <source>
        <dbReference type="SAM" id="Coils"/>
    </source>
</evidence>
<keyword evidence="1" id="KW-0175">Coiled coil</keyword>
<organism evidence="2">
    <name type="scientific">bioreactor metagenome</name>
    <dbReference type="NCBI Taxonomy" id="1076179"/>
    <lineage>
        <taxon>unclassified sequences</taxon>
        <taxon>metagenomes</taxon>
        <taxon>ecological metagenomes</taxon>
    </lineage>
</organism>
<dbReference type="EMBL" id="VSSQ01047585">
    <property type="protein sequence ID" value="MPN01593.1"/>
    <property type="molecule type" value="Genomic_DNA"/>
</dbReference>
<feature type="coiled-coil region" evidence="1">
    <location>
        <begin position="7"/>
        <end position="106"/>
    </location>
</feature>
<dbReference type="AlphaFoldDB" id="A0A645EM42"/>
<evidence type="ECO:0000313" key="2">
    <source>
        <dbReference type="EMBL" id="MPN01593.1"/>
    </source>
</evidence>
<proteinExistence type="predicted"/>
<comment type="caution">
    <text evidence="2">The sequence shown here is derived from an EMBL/GenBank/DDBJ whole genome shotgun (WGS) entry which is preliminary data.</text>
</comment>
<name>A0A645EM42_9ZZZZ</name>
<reference evidence="2" key="1">
    <citation type="submission" date="2019-08" db="EMBL/GenBank/DDBJ databases">
        <authorList>
            <person name="Kucharzyk K."/>
            <person name="Murdoch R.W."/>
            <person name="Higgins S."/>
            <person name="Loffler F."/>
        </authorList>
    </citation>
    <scope>NUCLEOTIDE SEQUENCE</scope>
</reference>
<dbReference type="Gene3D" id="1.20.5.300">
    <property type="match status" value="1"/>
</dbReference>
<gene>
    <name evidence="2" type="ORF">SDC9_148803</name>
</gene>
<evidence type="ECO:0008006" key="3">
    <source>
        <dbReference type="Google" id="ProtNLM"/>
    </source>
</evidence>
<sequence>MDEAAASDQLAETLTSLQNLIEKHARELTRINSELKEKRESMKSVFENDVQLEEAKAEVERQNVALKERKSQLQSDPQVTSLKVDIAELNEQKKELEETLSNHLVNYHALTNSTSFDTSDGDQWEFNIKAKIKGKKMEKTDN</sequence>
<accession>A0A645EM42</accession>
<protein>
    <recommendedName>
        <fullName evidence="3">Chromosome partition protein Smc</fullName>
    </recommendedName>
</protein>